<evidence type="ECO:0000313" key="3">
    <source>
        <dbReference type="Proteomes" id="UP000326924"/>
    </source>
</evidence>
<evidence type="ECO:0000256" key="1">
    <source>
        <dbReference type="SAM" id="MobiDB-lite"/>
    </source>
</evidence>
<keyword evidence="3" id="KW-1185">Reference proteome</keyword>
<proteinExistence type="predicted"/>
<dbReference type="Proteomes" id="UP000326924">
    <property type="component" value="Unassembled WGS sequence"/>
</dbReference>
<gene>
    <name evidence="2" type="ORF">FN846DRAFT_317291</name>
</gene>
<sequence>MSGCTAEVHSLLPFNLKKSPIRHTSVRNVNAIYAASRPPSQIATLSIPAGSRGQFTSGIMNDDFQPAGYQPESSQTPKERVHSQPPQYHPQLQAGGSGSFRYPARPVRRKVNKEERSERKDRYDRIEALTRELSMAVRDEMQRRKALWDVEGDREEEEFWEGRKREVYHGLEILADEIQRAFRDRRKEALVLRIGDGTGVVEKKVCSLWCYGIY</sequence>
<accession>A0A5J5EKK1</accession>
<dbReference type="EMBL" id="VXIS01000247">
    <property type="protein sequence ID" value="KAA8895724.1"/>
    <property type="molecule type" value="Genomic_DNA"/>
</dbReference>
<organism evidence="2 3">
    <name type="scientific">Sphaerosporella brunnea</name>
    <dbReference type="NCBI Taxonomy" id="1250544"/>
    <lineage>
        <taxon>Eukaryota</taxon>
        <taxon>Fungi</taxon>
        <taxon>Dikarya</taxon>
        <taxon>Ascomycota</taxon>
        <taxon>Pezizomycotina</taxon>
        <taxon>Pezizomycetes</taxon>
        <taxon>Pezizales</taxon>
        <taxon>Pyronemataceae</taxon>
        <taxon>Sphaerosporella</taxon>
    </lineage>
</organism>
<comment type="caution">
    <text evidence="2">The sequence shown here is derived from an EMBL/GenBank/DDBJ whole genome shotgun (WGS) entry which is preliminary data.</text>
</comment>
<name>A0A5J5EKK1_9PEZI</name>
<dbReference type="OrthoDB" id="5378533at2759"/>
<protein>
    <submittedName>
        <fullName evidence="2">Uncharacterized protein</fullName>
    </submittedName>
</protein>
<evidence type="ECO:0000313" key="2">
    <source>
        <dbReference type="EMBL" id="KAA8895724.1"/>
    </source>
</evidence>
<feature type="region of interest" description="Disordered" evidence="1">
    <location>
        <begin position="53"/>
        <end position="120"/>
    </location>
</feature>
<dbReference type="InParanoid" id="A0A5J5EKK1"/>
<reference evidence="2 3" key="1">
    <citation type="submission" date="2019-09" db="EMBL/GenBank/DDBJ databases">
        <title>Draft genome of the ectomycorrhizal ascomycete Sphaerosporella brunnea.</title>
        <authorList>
            <consortium name="DOE Joint Genome Institute"/>
            <person name="Benucci G.M."/>
            <person name="Marozzi G."/>
            <person name="Antonielli L."/>
            <person name="Sanchez S."/>
            <person name="Marco P."/>
            <person name="Wang X."/>
            <person name="Falini L.B."/>
            <person name="Barry K."/>
            <person name="Haridas S."/>
            <person name="Lipzen A."/>
            <person name="Labutti K."/>
            <person name="Grigoriev I.V."/>
            <person name="Murat C."/>
            <person name="Martin F."/>
            <person name="Albertini E."/>
            <person name="Donnini D."/>
            <person name="Bonito G."/>
        </authorList>
    </citation>
    <scope>NUCLEOTIDE SEQUENCE [LARGE SCALE GENOMIC DNA]</scope>
    <source>
        <strain evidence="2 3">Sb_GMNB300</strain>
    </source>
</reference>
<dbReference type="AlphaFoldDB" id="A0A5J5EKK1"/>